<dbReference type="InterPro" id="IPR002583">
    <property type="entry name" value="Ribosomal_bS20"/>
</dbReference>
<dbReference type="Pfam" id="PF01649">
    <property type="entry name" value="Ribosomal_S20p"/>
    <property type="match status" value="1"/>
</dbReference>
<keyword evidence="2" id="KW-0699">rRNA-binding</keyword>
<dbReference type="InterPro" id="IPR036510">
    <property type="entry name" value="Ribosomal_bS20_sf"/>
</dbReference>
<keyword evidence="3" id="KW-0694">RNA-binding</keyword>
<evidence type="ECO:0000313" key="8">
    <source>
        <dbReference type="EMBL" id="OGY64116.1"/>
    </source>
</evidence>
<evidence type="ECO:0000256" key="5">
    <source>
        <dbReference type="ARBA" id="ARBA00023274"/>
    </source>
</evidence>
<proteinExistence type="inferred from homology"/>
<evidence type="ECO:0000256" key="4">
    <source>
        <dbReference type="ARBA" id="ARBA00022980"/>
    </source>
</evidence>
<dbReference type="EMBL" id="MHJG01000009">
    <property type="protein sequence ID" value="OGY64116.1"/>
    <property type="molecule type" value="Genomic_DNA"/>
</dbReference>
<gene>
    <name evidence="8" type="ORF">A3B92_01045</name>
</gene>
<evidence type="ECO:0000256" key="7">
    <source>
        <dbReference type="ARBA" id="ARBA00035343"/>
    </source>
</evidence>
<dbReference type="GO" id="GO:0015935">
    <property type="term" value="C:small ribosomal subunit"/>
    <property type="evidence" value="ECO:0007669"/>
    <property type="project" value="TreeGrafter"/>
</dbReference>
<evidence type="ECO:0000256" key="3">
    <source>
        <dbReference type="ARBA" id="ARBA00022884"/>
    </source>
</evidence>
<reference evidence="8 9" key="1">
    <citation type="journal article" date="2016" name="Nat. Commun.">
        <title>Thousands of microbial genomes shed light on interconnected biogeochemical processes in an aquifer system.</title>
        <authorList>
            <person name="Anantharaman K."/>
            <person name="Brown C.T."/>
            <person name="Hug L.A."/>
            <person name="Sharon I."/>
            <person name="Castelle C.J."/>
            <person name="Probst A.J."/>
            <person name="Thomas B.C."/>
            <person name="Singh A."/>
            <person name="Wilkins M.J."/>
            <person name="Karaoz U."/>
            <person name="Brodie E.L."/>
            <person name="Williams K.H."/>
            <person name="Hubbard S.S."/>
            <person name="Banfield J.F."/>
        </authorList>
    </citation>
    <scope>NUCLEOTIDE SEQUENCE [LARGE SCALE GENOMIC DNA]</scope>
</reference>
<dbReference type="PANTHER" id="PTHR33398">
    <property type="entry name" value="30S RIBOSOMAL PROTEIN S20"/>
    <property type="match status" value="1"/>
</dbReference>
<name>A0A1G1ZJ43_9BACT</name>
<dbReference type="Gene3D" id="1.20.58.110">
    <property type="entry name" value="Ribosomal protein S20"/>
    <property type="match status" value="1"/>
</dbReference>
<evidence type="ECO:0000256" key="1">
    <source>
        <dbReference type="ARBA" id="ARBA00007634"/>
    </source>
</evidence>
<accession>A0A1G1ZJ43</accession>
<dbReference type="Proteomes" id="UP000177960">
    <property type="component" value="Unassembled WGS sequence"/>
</dbReference>
<protein>
    <recommendedName>
        <fullName evidence="6">Small ribosomal subunit protein bS20</fullName>
    </recommendedName>
    <alternativeName>
        <fullName evidence="7">30S ribosomal protein S20</fullName>
    </alternativeName>
</protein>
<organism evidence="8 9">
    <name type="scientific">Candidatus Harrisonbacteria bacterium RIFCSPHIGHO2_02_FULL_42_16</name>
    <dbReference type="NCBI Taxonomy" id="1798404"/>
    <lineage>
        <taxon>Bacteria</taxon>
        <taxon>Candidatus Harrisoniibacteriota</taxon>
    </lineage>
</organism>
<sequence>MITKSAKKAYRQNLRHRARNLQRKNTLHKILKNYKKMAASNKAAAKNELSNVYKALDKTAKAGVIKPNKAARLKSRLTKLIN</sequence>
<keyword evidence="5" id="KW-0687">Ribonucleoprotein</keyword>
<dbReference type="NCBIfam" id="TIGR00029">
    <property type="entry name" value="S20"/>
    <property type="match status" value="1"/>
</dbReference>
<comment type="similarity">
    <text evidence="1">Belongs to the bacterial ribosomal protein bS20 family.</text>
</comment>
<dbReference type="AlphaFoldDB" id="A0A1G1ZJ43"/>
<dbReference type="SUPFAM" id="SSF46992">
    <property type="entry name" value="Ribosomal protein S20"/>
    <property type="match status" value="1"/>
</dbReference>
<dbReference type="STRING" id="1798404.A3B92_01045"/>
<evidence type="ECO:0000256" key="2">
    <source>
        <dbReference type="ARBA" id="ARBA00022730"/>
    </source>
</evidence>
<dbReference type="PANTHER" id="PTHR33398:SF1">
    <property type="entry name" value="SMALL RIBOSOMAL SUBUNIT PROTEIN BS20C"/>
    <property type="match status" value="1"/>
</dbReference>
<dbReference type="GO" id="GO:0003735">
    <property type="term" value="F:structural constituent of ribosome"/>
    <property type="evidence" value="ECO:0007669"/>
    <property type="project" value="InterPro"/>
</dbReference>
<comment type="caution">
    <text evidence="8">The sequence shown here is derived from an EMBL/GenBank/DDBJ whole genome shotgun (WGS) entry which is preliminary data.</text>
</comment>
<dbReference type="GO" id="GO:0006412">
    <property type="term" value="P:translation"/>
    <property type="evidence" value="ECO:0007669"/>
    <property type="project" value="InterPro"/>
</dbReference>
<dbReference type="GO" id="GO:0005829">
    <property type="term" value="C:cytosol"/>
    <property type="evidence" value="ECO:0007669"/>
    <property type="project" value="TreeGrafter"/>
</dbReference>
<dbReference type="GO" id="GO:0070181">
    <property type="term" value="F:small ribosomal subunit rRNA binding"/>
    <property type="evidence" value="ECO:0007669"/>
    <property type="project" value="TreeGrafter"/>
</dbReference>
<evidence type="ECO:0000313" key="9">
    <source>
        <dbReference type="Proteomes" id="UP000177960"/>
    </source>
</evidence>
<keyword evidence="4 8" id="KW-0689">Ribosomal protein</keyword>
<evidence type="ECO:0000256" key="6">
    <source>
        <dbReference type="ARBA" id="ARBA00035136"/>
    </source>
</evidence>